<feature type="domain" description="RING-type" evidence="6">
    <location>
        <begin position="128"/>
        <end position="168"/>
    </location>
</feature>
<protein>
    <recommendedName>
        <fullName evidence="6">RING-type domain-containing protein</fullName>
    </recommendedName>
</protein>
<dbReference type="InterPro" id="IPR052788">
    <property type="entry name" value="RING-type_E3_ligase_ATL"/>
</dbReference>
<reference evidence="7" key="1">
    <citation type="journal article" date="2022" name="Cell">
        <title>Repeat-based holocentromeres influence genome architecture and karyotype evolution.</title>
        <authorList>
            <person name="Hofstatter P.G."/>
            <person name="Thangavel G."/>
            <person name="Lux T."/>
            <person name="Neumann P."/>
            <person name="Vondrak T."/>
            <person name="Novak P."/>
            <person name="Zhang M."/>
            <person name="Costa L."/>
            <person name="Castellani M."/>
            <person name="Scott A."/>
            <person name="Toegelov H."/>
            <person name="Fuchs J."/>
            <person name="Mata-Sucre Y."/>
            <person name="Dias Y."/>
            <person name="Vanzela A.L.L."/>
            <person name="Huettel B."/>
            <person name="Almeida C.C.S."/>
            <person name="Simkova H."/>
            <person name="Souza G."/>
            <person name="Pedrosa-Harand A."/>
            <person name="Macas J."/>
            <person name="Mayer K.F.X."/>
            <person name="Houben A."/>
            <person name="Marques A."/>
        </authorList>
    </citation>
    <scope>NUCLEOTIDE SEQUENCE</scope>
    <source>
        <strain evidence="7">RhyBre1mFocal</strain>
    </source>
</reference>
<sequence>MSDTHGPHGIAPTVDASTRPMGISRYFVTADLVYQIHADHTNKIMIPLICALLITSGIIILCIVLALRKHNRSAQDTIAQATAQATTQPEHLTRGLSLPEIEIFPVSAYRREDSESPTRHDSDNNSVCSICLEEFQNTQTVRTLSCSHFFHASCIDKWLGQKGTCPLCVRQYTQDLV</sequence>
<comment type="caution">
    <text evidence="7">The sequence shown here is derived from an EMBL/GenBank/DDBJ whole genome shotgun (WGS) entry which is preliminary data.</text>
</comment>
<keyword evidence="5" id="KW-1133">Transmembrane helix</keyword>
<keyword evidence="3" id="KW-0862">Zinc</keyword>
<dbReference type="InterPro" id="IPR001841">
    <property type="entry name" value="Znf_RING"/>
</dbReference>
<feature type="transmembrane region" description="Helical" evidence="5">
    <location>
        <begin position="44"/>
        <end position="67"/>
    </location>
</feature>
<evidence type="ECO:0000256" key="2">
    <source>
        <dbReference type="ARBA" id="ARBA00022771"/>
    </source>
</evidence>
<evidence type="ECO:0000313" key="8">
    <source>
        <dbReference type="Proteomes" id="UP001151287"/>
    </source>
</evidence>
<dbReference type="AlphaFoldDB" id="A0A9Q0C953"/>
<keyword evidence="5" id="KW-0472">Membrane</keyword>
<keyword evidence="8" id="KW-1185">Reference proteome</keyword>
<dbReference type="InterPro" id="IPR013083">
    <property type="entry name" value="Znf_RING/FYVE/PHD"/>
</dbReference>
<proteinExistence type="predicted"/>
<keyword evidence="1" id="KW-0479">Metal-binding</keyword>
<dbReference type="PROSITE" id="PS50089">
    <property type="entry name" value="ZF_RING_2"/>
    <property type="match status" value="1"/>
</dbReference>
<name>A0A9Q0C953_9POAL</name>
<dbReference type="PANTHER" id="PTHR45798">
    <property type="entry name" value="RING-H2 FINGER PROTEIN ATL61-RELATED-RELATED"/>
    <property type="match status" value="1"/>
</dbReference>
<evidence type="ECO:0000256" key="3">
    <source>
        <dbReference type="ARBA" id="ARBA00022833"/>
    </source>
</evidence>
<evidence type="ECO:0000256" key="1">
    <source>
        <dbReference type="ARBA" id="ARBA00022723"/>
    </source>
</evidence>
<dbReference type="SMART" id="SM00184">
    <property type="entry name" value="RING"/>
    <property type="match status" value="1"/>
</dbReference>
<keyword evidence="5" id="KW-0812">Transmembrane</keyword>
<dbReference type="EMBL" id="JAMQYH010000004">
    <property type="protein sequence ID" value="KAJ1689553.1"/>
    <property type="molecule type" value="Genomic_DNA"/>
</dbReference>
<dbReference type="Pfam" id="PF13639">
    <property type="entry name" value="zf-RING_2"/>
    <property type="match status" value="1"/>
</dbReference>
<dbReference type="OrthoDB" id="8062037at2759"/>
<dbReference type="Gene3D" id="3.30.40.10">
    <property type="entry name" value="Zinc/RING finger domain, C3HC4 (zinc finger)"/>
    <property type="match status" value="1"/>
</dbReference>
<dbReference type="CDD" id="cd16454">
    <property type="entry name" value="RING-H2_PA-TM-RING"/>
    <property type="match status" value="1"/>
</dbReference>
<keyword evidence="2 4" id="KW-0863">Zinc-finger</keyword>
<dbReference type="SUPFAM" id="SSF57850">
    <property type="entry name" value="RING/U-box"/>
    <property type="match status" value="1"/>
</dbReference>
<evidence type="ECO:0000256" key="4">
    <source>
        <dbReference type="PROSITE-ProRule" id="PRU00175"/>
    </source>
</evidence>
<dbReference type="PANTHER" id="PTHR45798:SF97">
    <property type="entry name" value="ALCOHOL-SENSITIVE RING FINGER PROTEIN 1"/>
    <property type="match status" value="1"/>
</dbReference>
<gene>
    <name evidence="7" type="ORF">LUZ63_013708</name>
</gene>
<evidence type="ECO:0000259" key="6">
    <source>
        <dbReference type="PROSITE" id="PS50089"/>
    </source>
</evidence>
<accession>A0A9Q0C953</accession>
<dbReference type="Proteomes" id="UP001151287">
    <property type="component" value="Unassembled WGS sequence"/>
</dbReference>
<evidence type="ECO:0000313" key="7">
    <source>
        <dbReference type="EMBL" id="KAJ1689553.1"/>
    </source>
</evidence>
<dbReference type="GO" id="GO:0008270">
    <property type="term" value="F:zinc ion binding"/>
    <property type="evidence" value="ECO:0007669"/>
    <property type="project" value="UniProtKB-KW"/>
</dbReference>
<organism evidence="7 8">
    <name type="scientific">Rhynchospora breviuscula</name>
    <dbReference type="NCBI Taxonomy" id="2022672"/>
    <lineage>
        <taxon>Eukaryota</taxon>
        <taxon>Viridiplantae</taxon>
        <taxon>Streptophyta</taxon>
        <taxon>Embryophyta</taxon>
        <taxon>Tracheophyta</taxon>
        <taxon>Spermatophyta</taxon>
        <taxon>Magnoliopsida</taxon>
        <taxon>Liliopsida</taxon>
        <taxon>Poales</taxon>
        <taxon>Cyperaceae</taxon>
        <taxon>Cyperoideae</taxon>
        <taxon>Rhynchosporeae</taxon>
        <taxon>Rhynchospora</taxon>
    </lineage>
</organism>
<evidence type="ECO:0000256" key="5">
    <source>
        <dbReference type="SAM" id="Phobius"/>
    </source>
</evidence>